<protein>
    <submittedName>
        <fullName evidence="1">Uncharacterized protein</fullName>
    </submittedName>
</protein>
<keyword evidence="2" id="KW-1185">Reference proteome</keyword>
<name>U4T4L0_9GAMM</name>
<dbReference type="Proteomes" id="UP000016761">
    <property type="component" value="Unassembled WGS sequence"/>
</dbReference>
<sequence length="50" mass="5651">MGSLTAFLSHVMYQAVNAFAKADRITQLYPFLINFDNAVALSDFLYSDLF</sequence>
<dbReference type="EMBL" id="AUSW01000015">
    <property type="protein sequence ID" value="ERL56307.1"/>
    <property type="molecule type" value="Genomic_DNA"/>
</dbReference>
<gene>
    <name evidence="1" type="ORF">M917_0985</name>
</gene>
<accession>U4T4L0</accession>
<evidence type="ECO:0000313" key="1">
    <source>
        <dbReference type="EMBL" id="ERL56307.1"/>
    </source>
</evidence>
<proteinExistence type="predicted"/>
<organism evidence="1 2">
    <name type="scientific">Psychrobacter aquaticus CMS 56</name>
    <dbReference type="NCBI Taxonomy" id="1354303"/>
    <lineage>
        <taxon>Bacteria</taxon>
        <taxon>Pseudomonadati</taxon>
        <taxon>Pseudomonadota</taxon>
        <taxon>Gammaproteobacteria</taxon>
        <taxon>Moraxellales</taxon>
        <taxon>Moraxellaceae</taxon>
        <taxon>Psychrobacter</taxon>
    </lineage>
</organism>
<evidence type="ECO:0000313" key="2">
    <source>
        <dbReference type="Proteomes" id="UP000016761"/>
    </source>
</evidence>
<dbReference type="PATRIC" id="fig|1354303.4.peg.973"/>
<comment type="caution">
    <text evidence="1">The sequence shown here is derived from an EMBL/GenBank/DDBJ whole genome shotgun (WGS) entry which is preliminary data.</text>
</comment>
<dbReference type="AlphaFoldDB" id="U4T4L0"/>
<reference evidence="1 2" key="1">
    <citation type="journal article" date="2013" name="Genome Announc.">
        <title>Draft Genome Sequence of Psychrobacter aquaticus Strain CMS 56T, Isolated from a Cyanobacterial Mat Sample Collected from Water Bodies in the McMurdo Dry Valley Region of Antarctica.</title>
        <authorList>
            <person name="Reddy G.S."/>
            <person name="Ara S."/>
            <person name="Singh A."/>
            <person name="Kumar Pinnaka A."/>
            <person name="Shivaji S."/>
        </authorList>
    </citation>
    <scope>NUCLEOTIDE SEQUENCE [LARGE SCALE GENOMIC DNA]</scope>
    <source>
        <strain evidence="1 2">CMS 56</strain>
    </source>
</reference>
<dbReference type="STRING" id="1354303.M917_0985"/>